<dbReference type="EMBL" id="VJZE01000129">
    <property type="protein sequence ID" value="MPY42042.1"/>
    <property type="molecule type" value="Genomic_DNA"/>
</dbReference>
<feature type="compositionally biased region" description="Acidic residues" evidence="1">
    <location>
        <begin position="1"/>
        <end position="11"/>
    </location>
</feature>
<feature type="region of interest" description="Disordered" evidence="1">
    <location>
        <begin position="1"/>
        <end position="24"/>
    </location>
</feature>
<evidence type="ECO:0000313" key="3">
    <source>
        <dbReference type="Proteomes" id="UP000326979"/>
    </source>
</evidence>
<gene>
    <name evidence="2" type="ORF">FNH04_19685</name>
</gene>
<organism evidence="2 3">
    <name type="scientific">Streptomyces phyllanthi</name>
    <dbReference type="NCBI Taxonomy" id="1803180"/>
    <lineage>
        <taxon>Bacteria</taxon>
        <taxon>Bacillati</taxon>
        <taxon>Actinomycetota</taxon>
        <taxon>Actinomycetes</taxon>
        <taxon>Kitasatosporales</taxon>
        <taxon>Streptomycetaceae</taxon>
        <taxon>Streptomyces</taxon>
    </lineage>
</organism>
<proteinExistence type="predicted"/>
<dbReference type="Proteomes" id="UP000326979">
    <property type="component" value="Unassembled WGS sequence"/>
</dbReference>
<sequence length="70" mass="7296">MADQASAEDEGTATGTSGLRTDVSHPARILFEGADLVEPGVVSCSRRRPDPSEDGGIVDVTHFCGVARKP</sequence>
<evidence type="ECO:0000313" key="2">
    <source>
        <dbReference type="EMBL" id="MPY42042.1"/>
    </source>
</evidence>
<dbReference type="InterPro" id="IPR029063">
    <property type="entry name" value="SAM-dependent_MTases_sf"/>
</dbReference>
<reference evidence="2 3" key="1">
    <citation type="submission" date="2019-07" db="EMBL/GenBank/DDBJ databases">
        <title>New species of Amycolatopsis and Streptomyces.</title>
        <authorList>
            <person name="Duangmal K."/>
            <person name="Teo W.F.A."/>
            <person name="Lipun K."/>
        </authorList>
    </citation>
    <scope>NUCLEOTIDE SEQUENCE [LARGE SCALE GENOMIC DNA]</scope>
    <source>
        <strain evidence="2 3">TISTR 2346</strain>
    </source>
</reference>
<keyword evidence="3" id="KW-1185">Reference proteome</keyword>
<dbReference type="AlphaFoldDB" id="A0A5N8W4K1"/>
<dbReference type="RefSeq" id="WP_152786024.1">
    <property type="nucleotide sequence ID" value="NZ_BAABEQ010000017.1"/>
</dbReference>
<protein>
    <submittedName>
        <fullName evidence="2">Uncharacterized protein</fullName>
    </submittedName>
</protein>
<accession>A0A5N8W4K1</accession>
<evidence type="ECO:0000256" key="1">
    <source>
        <dbReference type="SAM" id="MobiDB-lite"/>
    </source>
</evidence>
<dbReference type="Gene3D" id="3.40.50.150">
    <property type="entry name" value="Vaccinia Virus protein VP39"/>
    <property type="match status" value="1"/>
</dbReference>
<comment type="caution">
    <text evidence="2">The sequence shown here is derived from an EMBL/GenBank/DDBJ whole genome shotgun (WGS) entry which is preliminary data.</text>
</comment>
<dbReference type="OrthoDB" id="4334964at2"/>
<name>A0A5N8W4K1_9ACTN</name>